<dbReference type="NCBIfam" id="TIGR01972">
    <property type="entry name" value="NDH_I_M"/>
    <property type="match status" value="1"/>
</dbReference>
<feature type="transmembrane region" description="Helical" evidence="7">
    <location>
        <begin position="180"/>
        <end position="202"/>
    </location>
</feature>
<feature type="domain" description="NADH:quinone oxidoreductase/Mrp antiporter transmembrane" evidence="8">
    <location>
        <begin position="144"/>
        <end position="429"/>
    </location>
</feature>
<feature type="transmembrane region" description="Helical" evidence="7">
    <location>
        <begin position="253"/>
        <end position="273"/>
    </location>
</feature>
<evidence type="ECO:0000256" key="5">
    <source>
        <dbReference type="ARBA" id="ARBA00023136"/>
    </source>
</evidence>
<protein>
    <submittedName>
        <fullName evidence="9">NADH-quinone oxidoreductase subunit M</fullName>
    </submittedName>
</protein>
<evidence type="ECO:0000256" key="4">
    <source>
        <dbReference type="ARBA" id="ARBA00022989"/>
    </source>
</evidence>
<feature type="transmembrane region" description="Helical" evidence="7">
    <location>
        <begin position="103"/>
        <end position="120"/>
    </location>
</feature>
<reference evidence="9 10" key="1">
    <citation type="submission" date="2016-10" db="EMBL/GenBank/DDBJ databases">
        <authorList>
            <person name="de Groot N.N."/>
        </authorList>
    </citation>
    <scope>NUCLEOTIDE SEQUENCE [LARGE SCALE GENOMIC DNA]</scope>
    <source>
        <strain evidence="9 10">DSM 43019</strain>
    </source>
</reference>
<dbReference type="GO" id="GO:0003954">
    <property type="term" value="F:NADH dehydrogenase activity"/>
    <property type="evidence" value="ECO:0007669"/>
    <property type="project" value="TreeGrafter"/>
</dbReference>
<feature type="transmembrane region" description="Helical" evidence="7">
    <location>
        <begin position="12"/>
        <end position="34"/>
    </location>
</feature>
<feature type="transmembrane region" description="Helical" evidence="7">
    <location>
        <begin position="151"/>
        <end position="168"/>
    </location>
</feature>
<feature type="transmembrane region" description="Helical" evidence="7">
    <location>
        <begin position="41"/>
        <end position="60"/>
    </location>
</feature>
<keyword evidence="10" id="KW-1185">Reference proteome</keyword>
<feature type="transmembrane region" description="Helical" evidence="7">
    <location>
        <begin position="469"/>
        <end position="490"/>
    </location>
</feature>
<accession>A0A1I2IW37</accession>
<evidence type="ECO:0000256" key="6">
    <source>
        <dbReference type="RuleBase" id="RU000320"/>
    </source>
</evidence>
<feature type="transmembrane region" description="Helical" evidence="7">
    <location>
        <begin position="315"/>
        <end position="337"/>
    </location>
</feature>
<dbReference type="STRING" id="35752.SAMN05421541_110375"/>
<feature type="transmembrane region" description="Helical" evidence="7">
    <location>
        <begin position="222"/>
        <end position="241"/>
    </location>
</feature>
<dbReference type="GO" id="GO:0016020">
    <property type="term" value="C:membrane"/>
    <property type="evidence" value="ECO:0007669"/>
    <property type="project" value="UniProtKB-SubCell"/>
</dbReference>
<keyword evidence="3 6" id="KW-0812">Transmembrane</keyword>
<dbReference type="InterPro" id="IPR010227">
    <property type="entry name" value="NADH_Q_OxRdtase_chainM/4"/>
</dbReference>
<evidence type="ECO:0000313" key="9">
    <source>
        <dbReference type="EMBL" id="SFF44721.1"/>
    </source>
</evidence>
<dbReference type="Pfam" id="PF00361">
    <property type="entry name" value="Proton_antipo_M"/>
    <property type="match status" value="1"/>
</dbReference>
<dbReference type="GO" id="GO:0042773">
    <property type="term" value="P:ATP synthesis coupled electron transport"/>
    <property type="evidence" value="ECO:0007669"/>
    <property type="project" value="InterPro"/>
</dbReference>
<dbReference type="RefSeq" id="WP_093618940.1">
    <property type="nucleotide sequence ID" value="NZ_BOMT01000055.1"/>
</dbReference>
<feature type="transmembrane region" description="Helical" evidence="7">
    <location>
        <begin position="422"/>
        <end position="442"/>
    </location>
</feature>
<evidence type="ECO:0000259" key="8">
    <source>
        <dbReference type="Pfam" id="PF00361"/>
    </source>
</evidence>
<dbReference type="PANTHER" id="PTHR43507">
    <property type="entry name" value="NADH-UBIQUINONE OXIDOREDUCTASE CHAIN 4"/>
    <property type="match status" value="1"/>
</dbReference>
<comment type="similarity">
    <text evidence="2">Belongs to the complex I subunit 4 family.</text>
</comment>
<dbReference type="OrthoDB" id="9768329at2"/>
<dbReference type="GO" id="GO:0015990">
    <property type="term" value="P:electron transport coupled proton transport"/>
    <property type="evidence" value="ECO:0007669"/>
    <property type="project" value="TreeGrafter"/>
</dbReference>
<dbReference type="PRINTS" id="PR01437">
    <property type="entry name" value="NUOXDRDTASE4"/>
</dbReference>
<sequence length="505" mass="52568">MYHDYTEPTWSAQQLLLIALLLVPAVGALLVALLPATRSRLVAVSFAAVTFVLSVLPALIRPADFGWFAYTPLDSAPVPPWIDLDLPWVPALGLEFHLGVDGVSYPLIVLTGLLTLLCCAYTPAKGLAALLLVLEVGVLGTFLALDLILFFLFFEVVLLPMYAVIAGWGGPNRRAAARKFVLYTLAGSVLLLLGVLLVVTKAGTGDLVLLAASPPLDRTTQYTAFALLAVAFAVKAPLWPLHTWLPDAHTEAPTVGSVILAGVLLKMGTYGLIRVGLSVAPDGAAWASPVLGVLAVVAIIAGALICLRQTELKRLIAYSSVGHMGFVLLGIATLSVAGIQAALLGNVAHGLITGLLFFLAGTIKDRAGTGSLNQLSGLRETAPRLAALLGFAAIASLGLPGLAGFWGEAFAVIAAVDRGGPFWTTLAAVAAVGGALTAAYFLRLLRRVTHGPATPEVRSVRPAITATEWLAWSPLILLTLAVGIAPALVLSDTALPLATLLGIQP</sequence>
<dbReference type="Proteomes" id="UP000199645">
    <property type="component" value="Unassembled WGS sequence"/>
</dbReference>
<dbReference type="InterPro" id="IPR003918">
    <property type="entry name" value="NADH_UbQ_OxRdtase"/>
</dbReference>
<dbReference type="InterPro" id="IPR001750">
    <property type="entry name" value="ND/Mrp_TM"/>
</dbReference>
<organism evidence="9 10">
    <name type="scientific">Actinoplanes philippinensis</name>
    <dbReference type="NCBI Taxonomy" id="35752"/>
    <lineage>
        <taxon>Bacteria</taxon>
        <taxon>Bacillati</taxon>
        <taxon>Actinomycetota</taxon>
        <taxon>Actinomycetes</taxon>
        <taxon>Micromonosporales</taxon>
        <taxon>Micromonosporaceae</taxon>
        <taxon>Actinoplanes</taxon>
    </lineage>
</organism>
<name>A0A1I2IW37_9ACTN</name>
<evidence type="ECO:0000313" key="10">
    <source>
        <dbReference type="Proteomes" id="UP000199645"/>
    </source>
</evidence>
<dbReference type="PANTHER" id="PTHR43507:SF1">
    <property type="entry name" value="NADH-UBIQUINONE OXIDOREDUCTASE CHAIN 4"/>
    <property type="match status" value="1"/>
</dbReference>
<feature type="transmembrane region" description="Helical" evidence="7">
    <location>
        <begin position="285"/>
        <end position="308"/>
    </location>
</feature>
<feature type="transmembrane region" description="Helical" evidence="7">
    <location>
        <begin position="343"/>
        <end position="364"/>
    </location>
</feature>
<dbReference type="GO" id="GO:0012505">
    <property type="term" value="C:endomembrane system"/>
    <property type="evidence" value="ECO:0007669"/>
    <property type="project" value="UniProtKB-SubCell"/>
</dbReference>
<dbReference type="GO" id="GO:0008137">
    <property type="term" value="F:NADH dehydrogenase (ubiquinone) activity"/>
    <property type="evidence" value="ECO:0007669"/>
    <property type="project" value="InterPro"/>
</dbReference>
<keyword evidence="4 7" id="KW-1133">Transmembrane helix</keyword>
<dbReference type="AlphaFoldDB" id="A0A1I2IW37"/>
<keyword evidence="5 7" id="KW-0472">Membrane</keyword>
<feature type="transmembrane region" description="Helical" evidence="7">
    <location>
        <begin position="127"/>
        <end position="145"/>
    </location>
</feature>
<dbReference type="EMBL" id="FONV01000010">
    <property type="protein sequence ID" value="SFF44721.1"/>
    <property type="molecule type" value="Genomic_DNA"/>
</dbReference>
<evidence type="ECO:0000256" key="1">
    <source>
        <dbReference type="ARBA" id="ARBA00004127"/>
    </source>
</evidence>
<evidence type="ECO:0000256" key="2">
    <source>
        <dbReference type="ARBA" id="ARBA00009025"/>
    </source>
</evidence>
<gene>
    <name evidence="9" type="ORF">SAMN05421541_110375</name>
</gene>
<proteinExistence type="inferred from homology"/>
<dbReference type="GO" id="GO:0048039">
    <property type="term" value="F:ubiquinone binding"/>
    <property type="evidence" value="ECO:0007669"/>
    <property type="project" value="TreeGrafter"/>
</dbReference>
<evidence type="ECO:0000256" key="7">
    <source>
        <dbReference type="SAM" id="Phobius"/>
    </source>
</evidence>
<feature type="transmembrane region" description="Helical" evidence="7">
    <location>
        <begin position="385"/>
        <end position="416"/>
    </location>
</feature>
<evidence type="ECO:0000256" key="3">
    <source>
        <dbReference type="ARBA" id="ARBA00022692"/>
    </source>
</evidence>
<comment type="subcellular location">
    <subcellularLocation>
        <location evidence="1">Endomembrane system</location>
        <topology evidence="1">Multi-pass membrane protein</topology>
    </subcellularLocation>
    <subcellularLocation>
        <location evidence="6">Membrane</location>
        <topology evidence="6">Multi-pass membrane protein</topology>
    </subcellularLocation>
</comment>